<gene>
    <name evidence="2" type="ORF">FA13DRAFT_514220</name>
</gene>
<feature type="transmembrane region" description="Helical" evidence="1">
    <location>
        <begin position="119"/>
        <end position="142"/>
    </location>
</feature>
<protein>
    <submittedName>
        <fullName evidence="2">Uncharacterized protein</fullName>
    </submittedName>
</protein>
<evidence type="ECO:0000313" key="2">
    <source>
        <dbReference type="EMBL" id="TEB18893.1"/>
    </source>
</evidence>
<keyword evidence="1" id="KW-1133">Transmembrane helix</keyword>
<sequence>MMEEMQDASVEEYQAKLIRLYIYLSLYSIIILDSLTLRDTSLIVLIYALPAHIFYSTYLFDIRCPIGSSPVHHTPSPHLKTSCVLSSQPISLYPLAAILDIRPALTPGLLFTSFVHPGLAFFLRPFLLSLSFSLPALAFWCFRAHNISCRHFEAHLSSFLLSNKYMLYEYASIRSFHPQR</sequence>
<evidence type="ECO:0000256" key="1">
    <source>
        <dbReference type="SAM" id="Phobius"/>
    </source>
</evidence>
<name>A0A4Y7SBB2_COPMI</name>
<organism evidence="2 3">
    <name type="scientific">Coprinellus micaceus</name>
    <name type="common">Glistening ink-cap mushroom</name>
    <name type="synonym">Coprinus micaceus</name>
    <dbReference type="NCBI Taxonomy" id="71717"/>
    <lineage>
        <taxon>Eukaryota</taxon>
        <taxon>Fungi</taxon>
        <taxon>Dikarya</taxon>
        <taxon>Basidiomycota</taxon>
        <taxon>Agaricomycotina</taxon>
        <taxon>Agaricomycetes</taxon>
        <taxon>Agaricomycetidae</taxon>
        <taxon>Agaricales</taxon>
        <taxon>Agaricineae</taxon>
        <taxon>Psathyrellaceae</taxon>
        <taxon>Coprinellus</taxon>
    </lineage>
</organism>
<feature type="transmembrane region" description="Helical" evidence="1">
    <location>
        <begin position="20"/>
        <end position="37"/>
    </location>
</feature>
<keyword evidence="1" id="KW-0472">Membrane</keyword>
<evidence type="ECO:0000313" key="3">
    <source>
        <dbReference type="Proteomes" id="UP000298030"/>
    </source>
</evidence>
<reference evidence="2 3" key="1">
    <citation type="journal article" date="2019" name="Nat. Ecol. Evol.">
        <title>Megaphylogeny resolves global patterns of mushroom evolution.</title>
        <authorList>
            <person name="Varga T."/>
            <person name="Krizsan K."/>
            <person name="Foldi C."/>
            <person name="Dima B."/>
            <person name="Sanchez-Garcia M."/>
            <person name="Sanchez-Ramirez S."/>
            <person name="Szollosi G.J."/>
            <person name="Szarkandi J.G."/>
            <person name="Papp V."/>
            <person name="Albert L."/>
            <person name="Andreopoulos W."/>
            <person name="Angelini C."/>
            <person name="Antonin V."/>
            <person name="Barry K.W."/>
            <person name="Bougher N.L."/>
            <person name="Buchanan P."/>
            <person name="Buyck B."/>
            <person name="Bense V."/>
            <person name="Catcheside P."/>
            <person name="Chovatia M."/>
            <person name="Cooper J."/>
            <person name="Damon W."/>
            <person name="Desjardin D."/>
            <person name="Finy P."/>
            <person name="Geml J."/>
            <person name="Haridas S."/>
            <person name="Hughes K."/>
            <person name="Justo A."/>
            <person name="Karasinski D."/>
            <person name="Kautmanova I."/>
            <person name="Kiss B."/>
            <person name="Kocsube S."/>
            <person name="Kotiranta H."/>
            <person name="LaButti K.M."/>
            <person name="Lechner B.E."/>
            <person name="Liimatainen K."/>
            <person name="Lipzen A."/>
            <person name="Lukacs Z."/>
            <person name="Mihaltcheva S."/>
            <person name="Morgado L.N."/>
            <person name="Niskanen T."/>
            <person name="Noordeloos M.E."/>
            <person name="Ohm R.A."/>
            <person name="Ortiz-Santana B."/>
            <person name="Ovrebo C."/>
            <person name="Racz N."/>
            <person name="Riley R."/>
            <person name="Savchenko A."/>
            <person name="Shiryaev A."/>
            <person name="Soop K."/>
            <person name="Spirin V."/>
            <person name="Szebenyi C."/>
            <person name="Tomsovsky M."/>
            <person name="Tulloss R.E."/>
            <person name="Uehling J."/>
            <person name="Grigoriev I.V."/>
            <person name="Vagvolgyi C."/>
            <person name="Papp T."/>
            <person name="Martin F.M."/>
            <person name="Miettinen O."/>
            <person name="Hibbett D.S."/>
            <person name="Nagy L.G."/>
        </authorList>
    </citation>
    <scope>NUCLEOTIDE SEQUENCE [LARGE SCALE GENOMIC DNA]</scope>
    <source>
        <strain evidence="2 3">FP101781</strain>
    </source>
</reference>
<dbReference type="EMBL" id="QPFP01000217">
    <property type="protein sequence ID" value="TEB18893.1"/>
    <property type="molecule type" value="Genomic_DNA"/>
</dbReference>
<keyword evidence="1" id="KW-0812">Transmembrane</keyword>
<comment type="caution">
    <text evidence="2">The sequence shown here is derived from an EMBL/GenBank/DDBJ whole genome shotgun (WGS) entry which is preliminary data.</text>
</comment>
<dbReference type="Proteomes" id="UP000298030">
    <property type="component" value="Unassembled WGS sequence"/>
</dbReference>
<keyword evidence="3" id="KW-1185">Reference proteome</keyword>
<dbReference type="AlphaFoldDB" id="A0A4Y7SBB2"/>
<accession>A0A4Y7SBB2</accession>
<proteinExistence type="predicted"/>